<accession>A0AAE5W7W6</accession>
<dbReference type="Proteomes" id="UP000242704">
    <property type="component" value="Unassembled WGS sequence"/>
</dbReference>
<gene>
    <name evidence="1" type="ORF">BU653_06495</name>
</gene>
<dbReference type="RefSeq" id="WP_105965189.1">
    <property type="nucleotide sequence ID" value="NZ_CP133247.1"/>
</dbReference>
<evidence type="ECO:0000313" key="1">
    <source>
        <dbReference type="EMBL" id="PTG14148.1"/>
    </source>
</evidence>
<name>A0AAE5W7W6_STACR</name>
<reference evidence="1 2" key="1">
    <citation type="journal article" date="2016" name="Front. Microbiol.">
        <title>Comprehensive Phylogenetic Analysis of Bovine Non-aureus Staphylococci Species Based on Whole-Genome Sequencing.</title>
        <authorList>
            <person name="Naushad S."/>
            <person name="Barkema H.W."/>
            <person name="Luby C."/>
            <person name="Condas L.A."/>
            <person name="Nobrega D.B."/>
            <person name="Carson D.A."/>
            <person name="De Buck J."/>
        </authorList>
    </citation>
    <scope>NUCLEOTIDE SEQUENCE [LARGE SCALE GENOMIC DNA]</scope>
    <source>
        <strain evidence="1 2">SNUC 505</strain>
    </source>
</reference>
<comment type="caution">
    <text evidence="1">The sequence shown here is derived from an EMBL/GenBank/DDBJ whole genome shotgun (WGS) entry which is preliminary data.</text>
</comment>
<protein>
    <submittedName>
        <fullName evidence="1">Uncharacterized protein</fullName>
    </submittedName>
</protein>
<proteinExistence type="predicted"/>
<evidence type="ECO:0000313" key="2">
    <source>
        <dbReference type="Proteomes" id="UP000242704"/>
    </source>
</evidence>
<sequence>MHTVLALHRNGEKPTQSSADKYDKYQMEMAYQRYKAKKKEKPWLETVRQSVPASRAYYDLCRFSGVSVKQKEIKCYPAKPKEKKLPKIPGDHSREFIINGYVVSVRQLAKLLNMRYEVVNSRLRNGATPEELMEKKGVKL</sequence>
<dbReference type="AlphaFoldDB" id="A0AAE5W7W6"/>
<organism evidence="1 2">
    <name type="scientific">Staphylococcus chromogenes</name>
    <name type="common">Staphylococcus hyicus subsp. chromogenes</name>
    <dbReference type="NCBI Taxonomy" id="46126"/>
    <lineage>
        <taxon>Bacteria</taxon>
        <taxon>Bacillati</taxon>
        <taxon>Bacillota</taxon>
        <taxon>Bacilli</taxon>
        <taxon>Bacillales</taxon>
        <taxon>Staphylococcaceae</taxon>
        <taxon>Staphylococcus</taxon>
    </lineage>
</organism>
<dbReference type="EMBL" id="PZBZ01000029">
    <property type="protein sequence ID" value="PTG14148.1"/>
    <property type="molecule type" value="Genomic_DNA"/>
</dbReference>